<dbReference type="InterPro" id="IPR036390">
    <property type="entry name" value="WH_DNA-bd_sf"/>
</dbReference>
<dbReference type="SUPFAM" id="SSF53850">
    <property type="entry name" value="Periplasmic binding protein-like II"/>
    <property type="match status" value="1"/>
</dbReference>
<keyword evidence="4" id="KW-0010">Activator</keyword>
<comment type="caution">
    <text evidence="7">The sequence shown here is derived from an EMBL/GenBank/DDBJ whole genome shotgun (WGS) entry which is preliminary data.</text>
</comment>
<evidence type="ECO:0000259" key="6">
    <source>
        <dbReference type="PROSITE" id="PS50931"/>
    </source>
</evidence>
<dbReference type="InterPro" id="IPR036388">
    <property type="entry name" value="WH-like_DNA-bd_sf"/>
</dbReference>
<dbReference type="EMBL" id="BSSU01000003">
    <property type="protein sequence ID" value="GLX81084.1"/>
    <property type="molecule type" value="Genomic_DNA"/>
</dbReference>
<proteinExistence type="inferred from homology"/>
<keyword evidence="8" id="KW-1185">Reference proteome</keyword>
<dbReference type="Gene3D" id="1.10.10.10">
    <property type="entry name" value="Winged helix-like DNA-binding domain superfamily/Winged helix DNA-binding domain"/>
    <property type="match status" value="1"/>
</dbReference>
<dbReference type="CDD" id="cd08411">
    <property type="entry name" value="PBP2_OxyR"/>
    <property type="match status" value="1"/>
</dbReference>
<evidence type="ECO:0000256" key="3">
    <source>
        <dbReference type="ARBA" id="ARBA00023125"/>
    </source>
</evidence>
<protein>
    <submittedName>
        <fullName evidence="7">Hyaluronan synthase</fullName>
    </submittedName>
</protein>
<comment type="similarity">
    <text evidence="1">Belongs to the LysR transcriptional regulatory family.</text>
</comment>
<evidence type="ECO:0000256" key="2">
    <source>
        <dbReference type="ARBA" id="ARBA00023015"/>
    </source>
</evidence>
<organism evidence="7 8">
    <name type="scientific">Thalassotalea eurytherma</name>
    <dbReference type="NCBI Taxonomy" id="1144278"/>
    <lineage>
        <taxon>Bacteria</taxon>
        <taxon>Pseudomonadati</taxon>
        <taxon>Pseudomonadota</taxon>
        <taxon>Gammaproteobacteria</taxon>
        <taxon>Alteromonadales</taxon>
        <taxon>Colwelliaceae</taxon>
        <taxon>Thalassotalea</taxon>
    </lineage>
</organism>
<evidence type="ECO:0000313" key="8">
    <source>
        <dbReference type="Proteomes" id="UP001157133"/>
    </source>
</evidence>
<evidence type="ECO:0000256" key="5">
    <source>
        <dbReference type="ARBA" id="ARBA00023163"/>
    </source>
</evidence>
<dbReference type="InterPro" id="IPR000847">
    <property type="entry name" value="LysR_HTH_N"/>
</dbReference>
<dbReference type="Proteomes" id="UP001157133">
    <property type="component" value="Unassembled WGS sequence"/>
</dbReference>
<keyword evidence="2" id="KW-0805">Transcription regulation</keyword>
<dbReference type="RefSeq" id="WP_284206413.1">
    <property type="nucleotide sequence ID" value="NZ_BSSU01000003.1"/>
</dbReference>
<evidence type="ECO:0000256" key="1">
    <source>
        <dbReference type="ARBA" id="ARBA00009437"/>
    </source>
</evidence>
<sequence length="310" mass="35253">MAIKTPTIKQLEYFVCLAESTTFRGAAERLNISQPTLTAQIYSLEKALNLTLVERSRSGSTLTPSGRNLLSNARQVIEEMRGFMDQADMINSGPGGTFRVGVSPTVGPYLLPHILPGLQSAYSSLKLYVRENMPETLEIDLLEGRLDLVMIPLPFSNSRLTTEVLFHEPLQLTIPEDHPLAKLKKIQPHHLNGQNILTLQEQYSSYHQIEFLCKELGANIARDYEGTSLDALRQMVMMKMGLTFLPELYINSEINHLQKLSIRNVEKLQIYRTHVLAWRINSPNRSFYRQLAEQIRTLVKSNLSKVNLNF</sequence>
<evidence type="ECO:0000256" key="4">
    <source>
        <dbReference type="ARBA" id="ARBA00023159"/>
    </source>
</evidence>
<dbReference type="InterPro" id="IPR005119">
    <property type="entry name" value="LysR_subst-bd"/>
</dbReference>
<accession>A0ABQ6H0Q6</accession>
<dbReference type="PROSITE" id="PS50931">
    <property type="entry name" value="HTH_LYSR"/>
    <property type="match status" value="1"/>
</dbReference>
<keyword evidence="3" id="KW-0238">DNA-binding</keyword>
<dbReference type="Pfam" id="PF03466">
    <property type="entry name" value="LysR_substrate"/>
    <property type="match status" value="1"/>
</dbReference>
<dbReference type="PANTHER" id="PTHR30346">
    <property type="entry name" value="TRANSCRIPTIONAL DUAL REGULATOR HCAR-RELATED"/>
    <property type="match status" value="1"/>
</dbReference>
<evidence type="ECO:0000313" key="7">
    <source>
        <dbReference type="EMBL" id="GLX81084.1"/>
    </source>
</evidence>
<name>A0ABQ6H0Q6_9GAMM</name>
<dbReference type="PRINTS" id="PR00039">
    <property type="entry name" value="HTHLYSR"/>
</dbReference>
<dbReference type="PANTHER" id="PTHR30346:SF26">
    <property type="entry name" value="HYDROGEN PEROXIDE-INDUCIBLE GENES ACTIVATOR"/>
    <property type="match status" value="1"/>
</dbReference>
<reference evidence="7 8" key="1">
    <citation type="submission" date="2023-03" db="EMBL/GenBank/DDBJ databases">
        <title>Draft genome sequence of Thalassotalea eurytherma JCM 18482T.</title>
        <authorList>
            <person name="Sawabe T."/>
        </authorList>
    </citation>
    <scope>NUCLEOTIDE SEQUENCE [LARGE SCALE GENOMIC DNA]</scope>
    <source>
        <strain evidence="7 8">JCM 18482</strain>
    </source>
</reference>
<feature type="domain" description="HTH lysR-type" evidence="6">
    <location>
        <begin position="6"/>
        <end position="63"/>
    </location>
</feature>
<gene>
    <name evidence="7" type="primary">oxyR</name>
    <name evidence="7" type="ORF">theurythT_05360</name>
</gene>
<dbReference type="Gene3D" id="3.40.190.10">
    <property type="entry name" value="Periplasmic binding protein-like II"/>
    <property type="match status" value="2"/>
</dbReference>
<keyword evidence="5" id="KW-0804">Transcription</keyword>
<dbReference type="SUPFAM" id="SSF46785">
    <property type="entry name" value="Winged helix' DNA-binding domain"/>
    <property type="match status" value="1"/>
</dbReference>
<dbReference type="Pfam" id="PF00126">
    <property type="entry name" value="HTH_1"/>
    <property type="match status" value="1"/>
</dbReference>